<keyword evidence="1" id="KW-1133">Transmembrane helix</keyword>
<feature type="chain" id="PRO_5041466297" evidence="2">
    <location>
        <begin position="24"/>
        <end position="261"/>
    </location>
</feature>
<evidence type="ECO:0000256" key="1">
    <source>
        <dbReference type="SAM" id="Phobius"/>
    </source>
</evidence>
<evidence type="ECO:0000313" key="4">
    <source>
        <dbReference type="Proteomes" id="UP001168990"/>
    </source>
</evidence>
<evidence type="ECO:0000256" key="2">
    <source>
        <dbReference type="SAM" id="SignalP"/>
    </source>
</evidence>
<sequence length="261" mass="29513">MFDIKIWLIMSVNFLFYLTTTIATSNNNVDIVLEKRNNNCCLDIVKRAINDKSLGNIMTVADGVNLNTDELSTNIKDRLTVERNANPNIVGRKGVSFKSIFAREGADNSITTTEIPEKIIYSSTENEKQFNDNKNTMEKLISVNDTTQINSIKNSTDINPTAVPIIKHLNTTKKKFRPKPTATIGGINNDNSKPIVHGAPTKSPPLGMPTKINYVVPVIITILILPLFILSMIYIYKNGRDCWEKRHYRRMDFLIDGMYNE</sequence>
<comment type="caution">
    <text evidence="3">The sequence shown here is derived from an EMBL/GenBank/DDBJ whole genome shotgun (WGS) entry which is preliminary data.</text>
</comment>
<feature type="transmembrane region" description="Helical" evidence="1">
    <location>
        <begin position="214"/>
        <end position="236"/>
    </location>
</feature>
<reference evidence="3" key="2">
    <citation type="submission" date="2023-03" db="EMBL/GenBank/DDBJ databases">
        <authorList>
            <person name="Inwood S.N."/>
            <person name="Skelly J.G."/>
            <person name="Guhlin J."/>
            <person name="Harrop T.W.R."/>
            <person name="Goldson S.G."/>
            <person name="Dearden P.K."/>
        </authorList>
    </citation>
    <scope>NUCLEOTIDE SEQUENCE</scope>
    <source>
        <strain evidence="3">Irish</strain>
        <tissue evidence="3">Whole body</tissue>
    </source>
</reference>
<gene>
    <name evidence="3" type="ORF">PV328_007437</name>
</gene>
<proteinExistence type="predicted"/>
<keyword evidence="2" id="KW-0732">Signal</keyword>
<dbReference type="AlphaFoldDB" id="A0AA39C8Q5"/>
<accession>A0AA39C8Q5</accession>
<organism evidence="3 4">
    <name type="scientific">Microctonus aethiopoides</name>
    <dbReference type="NCBI Taxonomy" id="144406"/>
    <lineage>
        <taxon>Eukaryota</taxon>
        <taxon>Metazoa</taxon>
        <taxon>Ecdysozoa</taxon>
        <taxon>Arthropoda</taxon>
        <taxon>Hexapoda</taxon>
        <taxon>Insecta</taxon>
        <taxon>Pterygota</taxon>
        <taxon>Neoptera</taxon>
        <taxon>Endopterygota</taxon>
        <taxon>Hymenoptera</taxon>
        <taxon>Apocrita</taxon>
        <taxon>Ichneumonoidea</taxon>
        <taxon>Braconidae</taxon>
        <taxon>Euphorinae</taxon>
        <taxon>Microctonus</taxon>
    </lineage>
</organism>
<keyword evidence="1" id="KW-0472">Membrane</keyword>
<keyword evidence="4" id="KW-1185">Reference proteome</keyword>
<protein>
    <submittedName>
        <fullName evidence="3">Uncharacterized protein</fullName>
    </submittedName>
</protein>
<reference evidence="3" key="1">
    <citation type="journal article" date="2023" name="bioRxiv">
        <title>Scaffold-level genome assemblies of two parasitoid biocontrol wasps reveal the parthenogenesis mechanism and an associated novel virus.</title>
        <authorList>
            <person name="Inwood S."/>
            <person name="Skelly J."/>
            <person name="Guhlin J."/>
            <person name="Harrop T."/>
            <person name="Goldson S."/>
            <person name="Dearden P."/>
        </authorList>
    </citation>
    <scope>NUCLEOTIDE SEQUENCE</scope>
    <source>
        <strain evidence="3">Irish</strain>
        <tissue evidence="3">Whole body</tissue>
    </source>
</reference>
<name>A0AA39C8Q5_9HYME</name>
<feature type="signal peptide" evidence="2">
    <location>
        <begin position="1"/>
        <end position="23"/>
    </location>
</feature>
<dbReference type="EMBL" id="JAQQBS010001423">
    <property type="protein sequence ID" value="KAK0159986.1"/>
    <property type="molecule type" value="Genomic_DNA"/>
</dbReference>
<dbReference type="Proteomes" id="UP001168990">
    <property type="component" value="Unassembled WGS sequence"/>
</dbReference>
<keyword evidence="1" id="KW-0812">Transmembrane</keyword>
<evidence type="ECO:0000313" key="3">
    <source>
        <dbReference type="EMBL" id="KAK0159986.1"/>
    </source>
</evidence>